<accession>A0ABR3TMZ2</accession>
<dbReference type="EMBL" id="JAKEKT020000045">
    <property type="protein sequence ID" value="KAL1640902.1"/>
    <property type="molecule type" value="Genomic_DNA"/>
</dbReference>
<protein>
    <submittedName>
        <fullName evidence="1">Uncharacterized protein</fullName>
    </submittedName>
</protein>
<keyword evidence="2" id="KW-1185">Reference proteome</keyword>
<proteinExistence type="predicted"/>
<evidence type="ECO:0000313" key="1">
    <source>
        <dbReference type="EMBL" id="KAL1640902.1"/>
    </source>
</evidence>
<sequence length="259" mass="29245">MEAECNSPGMQRKIEELRATVQEVKETFVRHLGLPEWILDDTKLHAADQAVTAAEEREARGPLFGHDYLRSDPNAAQEEAISLRDLAKQRSITIGRLGKEELAAEEIKERQSPHTSSHVNSIADHLHRQIHNKNTAIMSTVISDDWIETMSLTWLKKSDLKASLKSSHDKLEQVQELSDKHHHDFLIITKIGTISNGINNEALKQIHQKACTETIIALQMKFHAAMKELLGAGSCSTNEHANNFSLIRKQRQIRWTKAG</sequence>
<dbReference type="Proteomes" id="UP001521184">
    <property type="component" value="Unassembled WGS sequence"/>
</dbReference>
<organism evidence="1 2">
    <name type="scientific">Diplodia intermedia</name>
    <dbReference type="NCBI Taxonomy" id="856260"/>
    <lineage>
        <taxon>Eukaryota</taxon>
        <taxon>Fungi</taxon>
        <taxon>Dikarya</taxon>
        <taxon>Ascomycota</taxon>
        <taxon>Pezizomycotina</taxon>
        <taxon>Dothideomycetes</taxon>
        <taxon>Dothideomycetes incertae sedis</taxon>
        <taxon>Botryosphaeriales</taxon>
        <taxon>Botryosphaeriaceae</taxon>
        <taxon>Diplodia</taxon>
    </lineage>
</organism>
<gene>
    <name evidence="1" type="ORF">SLS58_006518</name>
</gene>
<evidence type="ECO:0000313" key="2">
    <source>
        <dbReference type="Proteomes" id="UP001521184"/>
    </source>
</evidence>
<name>A0ABR3TMZ2_9PEZI</name>
<reference evidence="1 2" key="1">
    <citation type="journal article" date="2023" name="Plant Dis.">
        <title>First Report of Diplodia intermedia Causing Canker and Dieback Diseases on Apple Trees in Canada.</title>
        <authorList>
            <person name="Ellouze W."/>
            <person name="Ilyukhin E."/>
            <person name="Sulman M."/>
            <person name="Ali S."/>
        </authorList>
    </citation>
    <scope>NUCLEOTIDE SEQUENCE [LARGE SCALE GENOMIC DNA]</scope>
    <source>
        <strain evidence="1 2">M45-28</strain>
    </source>
</reference>
<comment type="caution">
    <text evidence="1">The sequence shown here is derived from an EMBL/GenBank/DDBJ whole genome shotgun (WGS) entry which is preliminary data.</text>
</comment>